<reference evidence="1" key="1">
    <citation type="submission" date="2021-04" db="EMBL/GenBank/DDBJ databases">
        <authorList>
            <consortium name="Molecular Ecology Group"/>
        </authorList>
    </citation>
    <scope>NUCLEOTIDE SEQUENCE</scope>
</reference>
<protein>
    <recommendedName>
        <fullName evidence="3">Thioredoxin domain-containing protein</fullName>
    </recommendedName>
</protein>
<evidence type="ECO:0000313" key="1">
    <source>
        <dbReference type="EMBL" id="CAG5135052.1"/>
    </source>
</evidence>
<dbReference type="EMBL" id="CAJHNH020007857">
    <property type="protein sequence ID" value="CAG5135052.1"/>
    <property type="molecule type" value="Genomic_DNA"/>
</dbReference>
<evidence type="ECO:0000313" key="2">
    <source>
        <dbReference type="Proteomes" id="UP000678393"/>
    </source>
</evidence>
<dbReference type="InterPro" id="IPR036249">
    <property type="entry name" value="Thioredoxin-like_sf"/>
</dbReference>
<dbReference type="Gene3D" id="3.40.30.10">
    <property type="entry name" value="Glutaredoxin"/>
    <property type="match status" value="1"/>
</dbReference>
<dbReference type="AlphaFoldDB" id="A0A8S4A424"/>
<proteinExistence type="predicted"/>
<dbReference type="CDD" id="cd02961">
    <property type="entry name" value="PDI_a_family"/>
    <property type="match status" value="1"/>
</dbReference>
<keyword evidence="2" id="KW-1185">Reference proteome</keyword>
<sequence length="162" mass="18469">MGLSRYHSFSGNVYSEPCVAPRAQQEPVRRERPRNENFKRDYFVGSRNVFNLNVLNFKQFLGDKEKTLVMFYNSDKCQPYGLENEFAKIADKNDNDSYGFGAVDCATDGPICTGEDACQTPMFKLYSNGYEVSGIRDTSRFNAKQVFLLMVMTPTLVGSRNY</sequence>
<organism evidence="1 2">
    <name type="scientific">Candidula unifasciata</name>
    <dbReference type="NCBI Taxonomy" id="100452"/>
    <lineage>
        <taxon>Eukaryota</taxon>
        <taxon>Metazoa</taxon>
        <taxon>Spiralia</taxon>
        <taxon>Lophotrochozoa</taxon>
        <taxon>Mollusca</taxon>
        <taxon>Gastropoda</taxon>
        <taxon>Heterobranchia</taxon>
        <taxon>Euthyneura</taxon>
        <taxon>Panpulmonata</taxon>
        <taxon>Eupulmonata</taxon>
        <taxon>Stylommatophora</taxon>
        <taxon>Helicina</taxon>
        <taxon>Helicoidea</taxon>
        <taxon>Geomitridae</taxon>
        <taxon>Candidula</taxon>
    </lineage>
</organism>
<comment type="caution">
    <text evidence="1">The sequence shown here is derived from an EMBL/GenBank/DDBJ whole genome shotgun (WGS) entry which is preliminary data.</text>
</comment>
<gene>
    <name evidence="1" type="ORF">CUNI_LOCUS20610</name>
</gene>
<accession>A0A8S4A424</accession>
<dbReference type="SUPFAM" id="SSF52833">
    <property type="entry name" value="Thioredoxin-like"/>
    <property type="match status" value="1"/>
</dbReference>
<name>A0A8S4A424_9EUPU</name>
<evidence type="ECO:0008006" key="3">
    <source>
        <dbReference type="Google" id="ProtNLM"/>
    </source>
</evidence>
<dbReference type="Proteomes" id="UP000678393">
    <property type="component" value="Unassembled WGS sequence"/>
</dbReference>